<protein>
    <submittedName>
        <fullName evidence="1">PREDICTED: chloroplastic lipocalin</fullName>
    </submittedName>
</protein>
<sequence>MLFSRIVCDATSIQGATDSVENFPLLDILEGDPKCLARPSMVPACLIEIALQVAIQIILKATSFVLSFHVSLLGVYTYDMETPSIQVDTFCVNGGPDGIY</sequence>
<gene>
    <name evidence="1" type="ORF">ALMOND_2B018677</name>
</gene>
<proteinExistence type="predicted"/>
<dbReference type="InParanoid" id="A0A5E4G6G6"/>
<dbReference type="AlphaFoldDB" id="A0A5E4G6G6"/>
<evidence type="ECO:0000313" key="1">
    <source>
        <dbReference type="EMBL" id="VVA35405.1"/>
    </source>
</evidence>
<evidence type="ECO:0000313" key="2">
    <source>
        <dbReference type="Proteomes" id="UP000327085"/>
    </source>
</evidence>
<dbReference type="EMBL" id="CABIKO010000386">
    <property type="protein sequence ID" value="VVA35405.1"/>
    <property type="molecule type" value="Genomic_DNA"/>
</dbReference>
<dbReference type="Proteomes" id="UP000327085">
    <property type="component" value="Chromosome 4"/>
</dbReference>
<dbReference type="Gramene" id="VVA35405">
    <property type="protein sequence ID" value="VVA35405"/>
    <property type="gene ID" value="Prudul26B018677"/>
</dbReference>
<accession>A0A5E4G6G6</accession>
<reference evidence="2" key="1">
    <citation type="journal article" date="2020" name="Plant J.">
        <title>Transposons played a major role in the diversification between the closely related almond and peach genomes: results from the almond genome sequence.</title>
        <authorList>
            <person name="Alioto T."/>
            <person name="Alexiou K.G."/>
            <person name="Bardil A."/>
            <person name="Barteri F."/>
            <person name="Castanera R."/>
            <person name="Cruz F."/>
            <person name="Dhingra A."/>
            <person name="Duval H."/>
            <person name="Fernandez I Marti A."/>
            <person name="Frias L."/>
            <person name="Galan B."/>
            <person name="Garcia J.L."/>
            <person name="Howad W."/>
            <person name="Gomez-Garrido J."/>
            <person name="Gut M."/>
            <person name="Julca I."/>
            <person name="Morata J."/>
            <person name="Puigdomenech P."/>
            <person name="Ribeca P."/>
            <person name="Rubio Cabetas M.J."/>
            <person name="Vlasova A."/>
            <person name="Wirthensohn M."/>
            <person name="Garcia-Mas J."/>
            <person name="Gabaldon T."/>
            <person name="Casacuberta J.M."/>
            <person name="Arus P."/>
        </authorList>
    </citation>
    <scope>NUCLEOTIDE SEQUENCE [LARGE SCALE GENOMIC DNA]</scope>
    <source>
        <strain evidence="2">cv. Texas</strain>
    </source>
</reference>
<organism evidence="1 2">
    <name type="scientific">Prunus dulcis</name>
    <name type="common">Almond</name>
    <name type="synonym">Amygdalus dulcis</name>
    <dbReference type="NCBI Taxonomy" id="3755"/>
    <lineage>
        <taxon>Eukaryota</taxon>
        <taxon>Viridiplantae</taxon>
        <taxon>Streptophyta</taxon>
        <taxon>Embryophyta</taxon>
        <taxon>Tracheophyta</taxon>
        <taxon>Spermatophyta</taxon>
        <taxon>Magnoliopsida</taxon>
        <taxon>eudicotyledons</taxon>
        <taxon>Gunneridae</taxon>
        <taxon>Pentapetalae</taxon>
        <taxon>rosids</taxon>
        <taxon>fabids</taxon>
        <taxon>Rosales</taxon>
        <taxon>Rosaceae</taxon>
        <taxon>Amygdaloideae</taxon>
        <taxon>Amygdaleae</taxon>
        <taxon>Prunus</taxon>
    </lineage>
</organism>
<name>A0A5E4G6G6_PRUDU</name>